<evidence type="ECO:0000256" key="3">
    <source>
        <dbReference type="ARBA" id="ARBA00022112"/>
    </source>
</evidence>
<keyword evidence="7" id="KW-1185">Reference proteome</keyword>
<dbReference type="InterPro" id="IPR002678">
    <property type="entry name" value="DUF34/NIF3"/>
</dbReference>
<feature type="binding site" evidence="5">
    <location>
        <position position="64"/>
    </location>
    <ligand>
        <name>a divalent metal cation</name>
        <dbReference type="ChEBI" id="CHEBI:60240"/>
        <label>2</label>
    </ligand>
</feature>
<sequence>MNVADLVTYLDTLLSSSTFSDYGPNGLQVGNSHAHVSKIAVGVTADLNTIELAAKHNANVLIVHHGLFWKGMPYPLTGALYKRIQQLFHHDIHLLAYHLPLDAHPTLGNNWKTALDLQWQNLKPFGSSLPYLGVQGSFPPIPIEAFIDTLSYYYKAPVLGKALGGPNTISSAALISGGAYKELSHAANENIDCFITGNFDEPAWSTALENHIHFLAFGHTATEKVGPKALCEHLQNHLNITTTFINTMNPF</sequence>
<dbReference type="NCBIfam" id="TIGR00486">
    <property type="entry name" value="YbgI_SA1388"/>
    <property type="match status" value="1"/>
</dbReference>
<dbReference type="PANTHER" id="PTHR13799">
    <property type="entry name" value="NGG1 INTERACTING FACTOR 3"/>
    <property type="match status" value="1"/>
</dbReference>
<dbReference type="FunFam" id="3.40.1390.30:FF:000001">
    <property type="entry name" value="GTP cyclohydrolase 1 type 2"/>
    <property type="match status" value="1"/>
</dbReference>
<dbReference type="RefSeq" id="WP_013713009.1">
    <property type="nucleotide sequence ID" value="NC_015408.1"/>
</dbReference>
<evidence type="ECO:0000256" key="1">
    <source>
        <dbReference type="ARBA" id="ARBA00006964"/>
    </source>
</evidence>
<proteinExistence type="inferred from homology"/>
<evidence type="ECO:0000313" key="6">
    <source>
        <dbReference type="EMBL" id="AEB41931.1"/>
    </source>
</evidence>
<dbReference type="Gene3D" id="3.40.1390.30">
    <property type="entry name" value="NIF3 (NGG1p interacting factor 3)-like"/>
    <property type="match status" value="2"/>
</dbReference>
<feature type="binding site" evidence="5">
    <location>
        <position position="223"/>
    </location>
    <ligand>
        <name>a divalent metal cation</name>
        <dbReference type="ChEBI" id="CHEBI:60240"/>
        <label>1</label>
    </ligand>
</feature>
<dbReference type="Pfam" id="PF01784">
    <property type="entry name" value="DUF34_NIF3"/>
    <property type="match status" value="1"/>
</dbReference>
<feature type="binding site" evidence="5">
    <location>
        <position position="65"/>
    </location>
    <ligand>
        <name>a divalent metal cation</name>
        <dbReference type="ChEBI" id="CHEBI:60240"/>
        <label>1</label>
    </ligand>
</feature>
<evidence type="ECO:0000256" key="4">
    <source>
        <dbReference type="ARBA" id="ARBA00022723"/>
    </source>
</evidence>
<feature type="binding site" evidence="5">
    <location>
        <position position="102"/>
    </location>
    <ligand>
        <name>a divalent metal cation</name>
        <dbReference type="ChEBI" id="CHEBI:60240"/>
        <label>1</label>
    </ligand>
</feature>
<feature type="binding site" evidence="5">
    <location>
        <position position="219"/>
    </location>
    <ligand>
        <name>a divalent metal cation</name>
        <dbReference type="ChEBI" id="CHEBI:60240"/>
        <label>1</label>
    </ligand>
</feature>
<dbReference type="Proteomes" id="UP000008305">
    <property type="component" value="Chromosome"/>
</dbReference>
<gene>
    <name evidence="6" type="ordered locus">G5S_1013</name>
</gene>
<dbReference type="PANTHER" id="PTHR13799:SF14">
    <property type="entry name" value="GTP CYCLOHYDROLASE 1 TYPE 2 HOMOLOG"/>
    <property type="match status" value="1"/>
</dbReference>
<protein>
    <recommendedName>
        <fullName evidence="3">GTP cyclohydrolase 1 type 2 homolog</fullName>
    </recommendedName>
</protein>
<comment type="similarity">
    <text evidence="1">Belongs to the GTP cyclohydrolase I type 2/NIF3 family.</text>
</comment>
<evidence type="ECO:0000256" key="2">
    <source>
        <dbReference type="ARBA" id="ARBA00011643"/>
    </source>
</evidence>
<comment type="subunit">
    <text evidence="2">Homohexamer.</text>
</comment>
<organism evidence="6 7">
    <name type="scientific">Chlamydia pecorum (strain ATCC VR-628 / DSM 29919 / E58)</name>
    <name type="common">Chlamydophila pecorum</name>
    <dbReference type="NCBI Taxonomy" id="331635"/>
    <lineage>
        <taxon>Bacteria</taxon>
        <taxon>Pseudomonadati</taxon>
        <taxon>Chlamydiota</taxon>
        <taxon>Chlamydiia</taxon>
        <taxon>Chlamydiales</taxon>
        <taxon>Chlamydiaceae</taxon>
        <taxon>Chlamydia/Chlamydophila group</taxon>
        <taxon>Chlamydia</taxon>
    </lineage>
</organism>
<dbReference type="GO" id="GO:0005737">
    <property type="term" value="C:cytoplasm"/>
    <property type="evidence" value="ECO:0007669"/>
    <property type="project" value="TreeGrafter"/>
</dbReference>
<accession>A0AA34RDX7</accession>
<dbReference type="EMBL" id="CP002608">
    <property type="protein sequence ID" value="AEB41931.1"/>
    <property type="molecule type" value="Genomic_DNA"/>
</dbReference>
<dbReference type="GO" id="GO:0046872">
    <property type="term" value="F:metal ion binding"/>
    <property type="evidence" value="ECO:0007669"/>
    <property type="project" value="UniProtKB-KW"/>
</dbReference>
<evidence type="ECO:0000256" key="5">
    <source>
        <dbReference type="PIRSR" id="PIRSR602678-1"/>
    </source>
</evidence>
<dbReference type="InterPro" id="IPR036069">
    <property type="entry name" value="DUF34/NIF3_sf"/>
</dbReference>
<reference evidence="6 7" key="1">
    <citation type="journal article" date="2011" name="J. Bacteriol.">
        <title>Genome sequence of the obligate intracellular animal pathogen Chlamydia pecorum E58.</title>
        <authorList>
            <person name="Mojica S."/>
            <person name="Huot Creasy H."/>
            <person name="Daugherty S."/>
            <person name="Read T.D."/>
            <person name="Kim T."/>
            <person name="Kaltenboeck B."/>
            <person name="Bavoil P."/>
            <person name="Myers G.S."/>
        </authorList>
    </citation>
    <scope>NUCLEOTIDE SEQUENCE [LARGE SCALE GENOMIC DNA]</scope>
    <source>
        <strain evidence="6 7">E58</strain>
    </source>
</reference>
<keyword evidence="4 5" id="KW-0479">Metal-binding</keyword>
<dbReference type="KEGG" id="cpm:G5S_1013"/>
<evidence type="ECO:0000313" key="7">
    <source>
        <dbReference type="Proteomes" id="UP000008305"/>
    </source>
</evidence>
<name>A0AA34RDX7_CHLPE</name>
<dbReference type="AlphaFoldDB" id="A0AA34RDX7"/>
<dbReference type="SUPFAM" id="SSF102705">
    <property type="entry name" value="NIF3 (NGG1p interacting factor 3)-like"/>
    <property type="match status" value="1"/>
</dbReference>